<evidence type="ECO:0000313" key="6">
    <source>
        <dbReference type="EMBL" id="OHU90305.1"/>
    </source>
</evidence>
<comment type="caution">
    <text evidence="6">The sequence shown here is derived from an EMBL/GenBank/DDBJ whole genome shotgun (WGS) entry which is preliminary data.</text>
</comment>
<dbReference type="InterPro" id="IPR036388">
    <property type="entry name" value="WH-like_DNA-bd_sf"/>
</dbReference>
<dbReference type="SMART" id="SM00862">
    <property type="entry name" value="Trans_reg_C"/>
    <property type="match status" value="1"/>
</dbReference>
<comment type="similarity">
    <text evidence="1">Belongs to the TolB family.</text>
</comment>
<dbReference type="AlphaFoldDB" id="A0A1S1MUQ4"/>
<dbReference type="OrthoDB" id="8430416at2"/>
<name>A0A1S1MUQ4_9GAMM</name>
<keyword evidence="7" id="KW-1185">Reference proteome</keyword>
<dbReference type="InterPro" id="IPR016032">
    <property type="entry name" value="Sig_transdc_resp-reg_C-effctor"/>
</dbReference>
<evidence type="ECO:0000256" key="3">
    <source>
        <dbReference type="PROSITE-ProRule" id="PRU01091"/>
    </source>
</evidence>
<keyword evidence="4" id="KW-0472">Membrane</keyword>
<dbReference type="GO" id="GO:0000160">
    <property type="term" value="P:phosphorelay signal transduction system"/>
    <property type="evidence" value="ECO:0007669"/>
    <property type="project" value="InterPro"/>
</dbReference>
<protein>
    <submittedName>
        <fullName evidence="6">CadC family transcriptional regulator</fullName>
    </submittedName>
</protein>
<dbReference type="Proteomes" id="UP000179786">
    <property type="component" value="Unassembled WGS sequence"/>
</dbReference>
<evidence type="ECO:0000259" key="5">
    <source>
        <dbReference type="PROSITE" id="PS51755"/>
    </source>
</evidence>
<dbReference type="SUPFAM" id="SSF46894">
    <property type="entry name" value="C-terminal effector domain of the bipartite response regulators"/>
    <property type="match status" value="1"/>
</dbReference>
<dbReference type="RefSeq" id="WP_070985669.1">
    <property type="nucleotide sequence ID" value="NZ_MKJU01000026.1"/>
</dbReference>
<keyword evidence="2 3" id="KW-0238">DNA-binding</keyword>
<dbReference type="SUPFAM" id="SSF82171">
    <property type="entry name" value="DPP6 N-terminal domain-like"/>
    <property type="match status" value="1"/>
</dbReference>
<dbReference type="GO" id="GO:0006355">
    <property type="term" value="P:regulation of DNA-templated transcription"/>
    <property type="evidence" value="ECO:0007669"/>
    <property type="project" value="InterPro"/>
</dbReference>
<dbReference type="Gene3D" id="2.120.10.30">
    <property type="entry name" value="TolB, C-terminal domain"/>
    <property type="match status" value="2"/>
</dbReference>
<evidence type="ECO:0000313" key="7">
    <source>
        <dbReference type="Proteomes" id="UP000179786"/>
    </source>
</evidence>
<dbReference type="InterPro" id="IPR001867">
    <property type="entry name" value="OmpR/PhoB-type_DNA-bd"/>
</dbReference>
<dbReference type="PROSITE" id="PS51755">
    <property type="entry name" value="OMPR_PHOB"/>
    <property type="match status" value="1"/>
</dbReference>
<evidence type="ECO:0000256" key="4">
    <source>
        <dbReference type="SAM" id="Phobius"/>
    </source>
</evidence>
<keyword evidence="4" id="KW-1133">Transmembrane helix</keyword>
<dbReference type="InterPro" id="IPR011659">
    <property type="entry name" value="WD40"/>
</dbReference>
<dbReference type="PANTHER" id="PTHR36842">
    <property type="entry name" value="PROTEIN TOLB HOMOLOG"/>
    <property type="match status" value="1"/>
</dbReference>
<gene>
    <name evidence="6" type="ORF">BET10_12975</name>
</gene>
<evidence type="ECO:0000256" key="1">
    <source>
        <dbReference type="ARBA" id="ARBA00009820"/>
    </source>
</evidence>
<dbReference type="EMBL" id="MKJU01000026">
    <property type="protein sequence ID" value="OHU90305.1"/>
    <property type="molecule type" value="Genomic_DNA"/>
</dbReference>
<dbReference type="PANTHER" id="PTHR36842:SF1">
    <property type="entry name" value="PROTEIN TOLB"/>
    <property type="match status" value="1"/>
</dbReference>
<evidence type="ECO:0000256" key="2">
    <source>
        <dbReference type="ARBA" id="ARBA00023125"/>
    </source>
</evidence>
<accession>A0A1S1MUQ4</accession>
<reference evidence="6 7" key="1">
    <citation type="submission" date="2016-09" db="EMBL/GenBank/DDBJ databases">
        <title>Pseudoalteromonas amylolytica sp. nov., isolated from the surface seawater.</title>
        <authorList>
            <person name="Wu Y.-H."/>
            <person name="Cheng H."/>
            <person name="Jin X.-B."/>
            <person name="Wang C.-S."/>
            <person name="Xu X.-W."/>
        </authorList>
    </citation>
    <scope>NUCLEOTIDE SEQUENCE [LARGE SCALE GENOMIC DNA]</scope>
    <source>
        <strain evidence="6 7">JW1</strain>
    </source>
</reference>
<dbReference type="Pfam" id="PF00486">
    <property type="entry name" value="Trans_reg_C"/>
    <property type="match status" value="1"/>
</dbReference>
<dbReference type="PROSITE" id="PS51257">
    <property type="entry name" value="PROKAR_LIPOPROTEIN"/>
    <property type="match status" value="1"/>
</dbReference>
<organism evidence="6 7">
    <name type="scientific">Pseudoalteromonas amylolytica</name>
    <dbReference type="NCBI Taxonomy" id="1859457"/>
    <lineage>
        <taxon>Bacteria</taxon>
        <taxon>Pseudomonadati</taxon>
        <taxon>Pseudomonadota</taxon>
        <taxon>Gammaproteobacteria</taxon>
        <taxon>Alteromonadales</taxon>
        <taxon>Pseudoalteromonadaceae</taxon>
        <taxon>Pseudoalteromonas</taxon>
    </lineage>
</organism>
<dbReference type="CDD" id="cd00383">
    <property type="entry name" value="trans_reg_C"/>
    <property type="match status" value="1"/>
</dbReference>
<dbReference type="InterPro" id="IPR011042">
    <property type="entry name" value="6-blade_b-propeller_TolB-like"/>
</dbReference>
<proteinExistence type="inferred from homology"/>
<dbReference type="STRING" id="1859457.BET10_12975"/>
<dbReference type="Gene3D" id="1.10.10.10">
    <property type="entry name" value="Winged helix-like DNA-binding domain superfamily/Winged helix DNA-binding domain"/>
    <property type="match status" value="1"/>
</dbReference>
<keyword evidence="4" id="KW-0812">Transmembrane</keyword>
<dbReference type="Pfam" id="PF07676">
    <property type="entry name" value="PD40"/>
    <property type="match status" value="2"/>
</dbReference>
<feature type="DNA-binding region" description="OmpR/PhoB-type" evidence="3">
    <location>
        <begin position="6"/>
        <end position="104"/>
    </location>
</feature>
<dbReference type="GO" id="GO:0003677">
    <property type="term" value="F:DNA binding"/>
    <property type="evidence" value="ECO:0007669"/>
    <property type="project" value="UniProtKB-UniRule"/>
</dbReference>
<sequence>MLENLNKRFLINEILVDLGNLSVQVGGSCRSIEAKHAALLRLLITNHGEVVTRELILNTLWPGTIVSDNSVSQLVAQLRRLLDDSPTDPKIIKTVPRLGYQCIAHVERAPTLLEHIEEVSRGRGVQFALLGFLAGAAITLAGFAITQYWQQRGEVKAINTTRITSAPGAELFIRFSPNGKYLVYSYLADGADQFDLAVYDLETKTTHTIKSSGYSEESASWSADGKWLIYSRSDPVSCEIRALDVKGPVEMWRLARDTVLDTCNSAQDSAPWLPYNNNQFITKVWDKDGAYLQSLNVSFAGSAPKVIHKTALPIRDVTHYDVKFHSLLYQIKEQGVFLANLTNLNNIARTHTQIADKTYTAFSLGDVPGSVILAANQIEKVHGANKQLLYASFGSVTEIDFHANTEVSAHTEGVAEINYYQLELSDQGKGKQTQLTSPSRMDLLATLSQDGLHFVYASIAAKNEGFSKFELWHKYAYRPTSSLLGTMPEGETPVLLLLSPSSEYLAVLSKSNKVYLVSSFTKEVKKIIDNFSDVASLRWSSDSRSLRYQAKLSGDADWQNWLFDISQGRSEQAHTTNVSRLSLAAKNQSFKDYQEQVQDFLIAKLASMFDVEQLRVSLSLYQPAVYQDGIYFILKRGHQLVLYRYLSASEEIQEIQAVGLHLYADIKELQVLSSFDGSKVIFNRINNYESDIVLLKQQ</sequence>
<feature type="domain" description="OmpR/PhoB-type" evidence="5">
    <location>
        <begin position="6"/>
        <end position="104"/>
    </location>
</feature>
<feature type="transmembrane region" description="Helical" evidence="4">
    <location>
        <begin position="127"/>
        <end position="149"/>
    </location>
</feature>